<accession>A0ABU2FJP4</accession>
<dbReference type="EMBL" id="JAMQOS010000001">
    <property type="protein sequence ID" value="MDS0280974.1"/>
    <property type="molecule type" value="Genomic_DNA"/>
</dbReference>
<dbReference type="Proteomes" id="UP001268864">
    <property type="component" value="Unassembled WGS sequence"/>
</dbReference>
<organism evidence="2 3">
    <name type="scientific">Haloarcula onubensis</name>
    <dbReference type="NCBI Taxonomy" id="2950539"/>
    <lineage>
        <taxon>Archaea</taxon>
        <taxon>Methanobacteriati</taxon>
        <taxon>Methanobacteriota</taxon>
        <taxon>Stenosarchaea group</taxon>
        <taxon>Halobacteria</taxon>
        <taxon>Halobacteriales</taxon>
        <taxon>Haloarculaceae</taxon>
        <taxon>Haloarcula</taxon>
    </lineage>
</organism>
<evidence type="ECO:0000313" key="3">
    <source>
        <dbReference type="Proteomes" id="UP001268864"/>
    </source>
</evidence>
<protein>
    <recommendedName>
        <fullName evidence="4">Cox cluster protein</fullName>
    </recommendedName>
</protein>
<keyword evidence="1" id="KW-0472">Membrane</keyword>
<proteinExistence type="predicted"/>
<keyword evidence="3" id="KW-1185">Reference proteome</keyword>
<feature type="transmembrane region" description="Helical" evidence="1">
    <location>
        <begin position="54"/>
        <end position="80"/>
    </location>
</feature>
<sequence length="88" mass="8993">MMPSPPFVDRGTGELDRDQLLAEAIPLGKLVGLFAALAVVPFALAFLLGGSNGVLGALFVVVGQFVLAVGTGIVLIYVVARGIQLAEA</sequence>
<feature type="transmembrane region" description="Helical" evidence="1">
    <location>
        <begin position="27"/>
        <end position="48"/>
    </location>
</feature>
<evidence type="ECO:0000256" key="1">
    <source>
        <dbReference type="SAM" id="Phobius"/>
    </source>
</evidence>
<evidence type="ECO:0000313" key="2">
    <source>
        <dbReference type="EMBL" id="MDS0280974.1"/>
    </source>
</evidence>
<keyword evidence="1" id="KW-1133">Transmembrane helix</keyword>
<name>A0ABU2FJP4_9EURY</name>
<gene>
    <name evidence="2" type="ORF">NDI86_02495</name>
</gene>
<comment type="caution">
    <text evidence="2">The sequence shown here is derived from an EMBL/GenBank/DDBJ whole genome shotgun (WGS) entry which is preliminary data.</text>
</comment>
<reference evidence="2 3" key="1">
    <citation type="submission" date="2022-06" db="EMBL/GenBank/DDBJ databases">
        <title>Halomicroarcula sp. a new haloarchaeum isolate from saline soil.</title>
        <authorList>
            <person name="Strakova D."/>
            <person name="Galisteo C."/>
            <person name="Sanchez-Porro C."/>
            <person name="Ventosa A."/>
        </authorList>
    </citation>
    <scope>NUCLEOTIDE SEQUENCE [LARGE SCALE GENOMIC DNA]</scope>
    <source>
        <strain evidence="2 3">S3CR25-11</strain>
    </source>
</reference>
<evidence type="ECO:0008006" key="4">
    <source>
        <dbReference type="Google" id="ProtNLM"/>
    </source>
</evidence>
<keyword evidence="1" id="KW-0812">Transmembrane</keyword>